<accession>A0A9W8PLS2</accession>
<name>A0A9W8PLS2_9HYPO</name>
<sequence>MDVPHPPPHLPQELQTMIWRFSLRHDRPGVHVFGYSNVPNNGDADNGLSTTISTGISTYTIDRALWFTCRESWYIVSQRFVEQASRRHPLLLLQPLAAQGPLAYNPNMLLYPSNYFEDDGPRQGVTAAPSCDLFIFHMEQFRDPARGPITPQHLQGAIPRTVEHVGIEFNPAWYDNETDTARFMEDENFRNMWRMIRGQEVYVNLWIIDTSLKRKNDASAPDDDLFTFYARDKKFSQVVVDFEHRVPTEELLKDWDYIQPAGRDQPSSMAFVRALWEHRWTFDQLFRNDPEYMGDPDEDHPFVGLLGWAELSFEESVM</sequence>
<dbReference type="InterPro" id="IPR045518">
    <property type="entry name" value="2EXR"/>
</dbReference>
<dbReference type="Pfam" id="PF20150">
    <property type="entry name" value="2EXR"/>
    <property type="match status" value="1"/>
</dbReference>
<reference evidence="2" key="1">
    <citation type="submission" date="2022-10" db="EMBL/GenBank/DDBJ databases">
        <title>Fusarium specimens isolated from Avocado Roots.</title>
        <authorList>
            <person name="Stajich J."/>
            <person name="Roper C."/>
            <person name="Heimlech-Rivalta G."/>
        </authorList>
    </citation>
    <scope>NUCLEOTIDE SEQUENCE</scope>
    <source>
        <strain evidence="2">CF00143</strain>
    </source>
</reference>
<feature type="domain" description="2EXR" evidence="1">
    <location>
        <begin position="8"/>
        <end position="81"/>
    </location>
</feature>
<keyword evidence="3" id="KW-1185">Reference proteome</keyword>
<protein>
    <recommendedName>
        <fullName evidence="1">2EXR domain-containing protein</fullName>
    </recommendedName>
</protein>
<dbReference type="OrthoDB" id="3596450at2759"/>
<dbReference type="Proteomes" id="UP001152130">
    <property type="component" value="Unassembled WGS sequence"/>
</dbReference>
<comment type="caution">
    <text evidence="2">The sequence shown here is derived from an EMBL/GenBank/DDBJ whole genome shotgun (WGS) entry which is preliminary data.</text>
</comment>
<gene>
    <name evidence="2" type="ORF">NW766_008560</name>
</gene>
<dbReference type="EMBL" id="JAPDHF010000013">
    <property type="protein sequence ID" value="KAJ4009443.1"/>
    <property type="molecule type" value="Genomic_DNA"/>
</dbReference>
<proteinExistence type="predicted"/>
<dbReference type="AlphaFoldDB" id="A0A9W8PLS2"/>
<evidence type="ECO:0000259" key="1">
    <source>
        <dbReference type="Pfam" id="PF20150"/>
    </source>
</evidence>
<evidence type="ECO:0000313" key="2">
    <source>
        <dbReference type="EMBL" id="KAJ4009443.1"/>
    </source>
</evidence>
<evidence type="ECO:0000313" key="3">
    <source>
        <dbReference type="Proteomes" id="UP001152130"/>
    </source>
</evidence>
<organism evidence="2 3">
    <name type="scientific">Fusarium irregulare</name>
    <dbReference type="NCBI Taxonomy" id="2494466"/>
    <lineage>
        <taxon>Eukaryota</taxon>
        <taxon>Fungi</taxon>
        <taxon>Dikarya</taxon>
        <taxon>Ascomycota</taxon>
        <taxon>Pezizomycotina</taxon>
        <taxon>Sordariomycetes</taxon>
        <taxon>Hypocreomycetidae</taxon>
        <taxon>Hypocreales</taxon>
        <taxon>Nectriaceae</taxon>
        <taxon>Fusarium</taxon>
        <taxon>Fusarium incarnatum-equiseti species complex</taxon>
    </lineage>
</organism>